<reference evidence="1" key="1">
    <citation type="submission" date="2020-05" db="EMBL/GenBank/DDBJ databases">
        <title>Large-scale comparative analyses of tick genomes elucidate their genetic diversity and vector capacities.</title>
        <authorList>
            <person name="Jia N."/>
            <person name="Wang J."/>
            <person name="Shi W."/>
            <person name="Du L."/>
            <person name="Sun Y."/>
            <person name="Zhan W."/>
            <person name="Jiang J."/>
            <person name="Wang Q."/>
            <person name="Zhang B."/>
            <person name="Ji P."/>
            <person name="Sakyi L.B."/>
            <person name="Cui X."/>
            <person name="Yuan T."/>
            <person name="Jiang B."/>
            <person name="Yang W."/>
            <person name="Lam T.T.-Y."/>
            <person name="Chang Q."/>
            <person name="Ding S."/>
            <person name="Wang X."/>
            <person name="Zhu J."/>
            <person name="Ruan X."/>
            <person name="Zhao L."/>
            <person name="Wei J."/>
            <person name="Que T."/>
            <person name="Du C."/>
            <person name="Cheng J."/>
            <person name="Dai P."/>
            <person name="Han X."/>
            <person name="Huang E."/>
            <person name="Gao Y."/>
            <person name="Liu J."/>
            <person name="Shao H."/>
            <person name="Ye R."/>
            <person name="Li L."/>
            <person name="Wei W."/>
            <person name="Wang X."/>
            <person name="Wang C."/>
            <person name="Yang T."/>
            <person name="Huo Q."/>
            <person name="Li W."/>
            <person name="Guo W."/>
            <person name="Chen H."/>
            <person name="Zhou L."/>
            <person name="Ni X."/>
            <person name="Tian J."/>
            <person name="Zhou Y."/>
            <person name="Sheng Y."/>
            <person name="Liu T."/>
            <person name="Pan Y."/>
            <person name="Xia L."/>
            <person name="Li J."/>
            <person name="Zhao F."/>
            <person name="Cao W."/>
        </authorList>
    </citation>
    <scope>NUCLEOTIDE SEQUENCE</scope>
    <source>
        <strain evidence="1">Hyas-2018</strain>
    </source>
</reference>
<evidence type="ECO:0000313" key="1">
    <source>
        <dbReference type="EMBL" id="KAH6928992.1"/>
    </source>
</evidence>
<evidence type="ECO:0000313" key="2">
    <source>
        <dbReference type="Proteomes" id="UP000821845"/>
    </source>
</evidence>
<gene>
    <name evidence="1" type="ORF">HPB50_022369</name>
</gene>
<name>A0ACB7S4H1_HYAAI</name>
<dbReference type="Proteomes" id="UP000821845">
    <property type="component" value="Chromosome 6"/>
</dbReference>
<keyword evidence="2" id="KW-1185">Reference proteome</keyword>
<protein>
    <submittedName>
        <fullName evidence="1">Uncharacterized protein</fullName>
    </submittedName>
</protein>
<accession>A0ACB7S4H1</accession>
<dbReference type="EMBL" id="CM023486">
    <property type="protein sequence ID" value="KAH6928992.1"/>
    <property type="molecule type" value="Genomic_DNA"/>
</dbReference>
<sequence length="532" mass="59563">MDRQGSPQTYSTTPERRSCLKSSSSSAGGGRAVYGNTSEPTSFSPLVTSSASLARRRRQKIIRSMLCLFAVLIGLVAALTLLLSPMRTRNTSFGVCLSESCLQYIRNLEASINPELDPCRDFHAYVCSRWRPVAGGRSFLEDAMLDFEDKYIVQALATKATKTGQTNFQKGALFYQSCVTKKDHGIRSLKEFLITTGLNWPAVNMNSDPFQVILDLSFEWRCPVFFYAYVSSGGANAHRLQVLDMFMGFDFSAFLAEHRSRVDSVGHVCQLYDALADVPDVTEDKSGNKSRNVTIEDMTDFLPHNVKRLPRVYWAWVYGLSKSRATWTNPWRQANVTYAPQKLVVPDVYTLAKVSPEGAYESVNYATVGSLIARQISSMHDLKGRAIDADGIEQPLLSPDEQRRQDKLIDCLVKAFERQYNGTEVISEEDKSALYVAWASLSPLLNALQFSPGYPDRSAGFLQYTAIQLFFISLCFQVCSQERESDVFNEAMWCNFPLRLFKPFQESFQCAGNSAMHSAVECDGDLLSAKSL</sequence>
<comment type="caution">
    <text evidence="1">The sequence shown here is derived from an EMBL/GenBank/DDBJ whole genome shotgun (WGS) entry which is preliminary data.</text>
</comment>
<proteinExistence type="predicted"/>
<organism evidence="1 2">
    <name type="scientific">Hyalomma asiaticum</name>
    <name type="common">Tick</name>
    <dbReference type="NCBI Taxonomy" id="266040"/>
    <lineage>
        <taxon>Eukaryota</taxon>
        <taxon>Metazoa</taxon>
        <taxon>Ecdysozoa</taxon>
        <taxon>Arthropoda</taxon>
        <taxon>Chelicerata</taxon>
        <taxon>Arachnida</taxon>
        <taxon>Acari</taxon>
        <taxon>Parasitiformes</taxon>
        <taxon>Ixodida</taxon>
        <taxon>Ixodoidea</taxon>
        <taxon>Ixodidae</taxon>
        <taxon>Hyalomminae</taxon>
        <taxon>Hyalomma</taxon>
    </lineage>
</organism>